<gene>
    <name evidence="2" type="ORF">BC793_107292</name>
</gene>
<dbReference type="PANTHER" id="PTHR10579">
    <property type="entry name" value="CALCIUM-ACTIVATED CHLORIDE CHANNEL REGULATOR"/>
    <property type="match status" value="1"/>
</dbReference>
<protein>
    <submittedName>
        <fullName evidence="2">von Willebrand factor type A domain-containing protein</fullName>
    </submittedName>
</protein>
<comment type="caution">
    <text evidence="2">The sequence shown here is derived from an EMBL/GenBank/DDBJ whole genome shotgun (WGS) entry which is preliminary data.</text>
</comment>
<dbReference type="RefSeq" id="WP_146246328.1">
    <property type="nucleotide sequence ID" value="NZ_BONA01000043.1"/>
</dbReference>
<dbReference type="OrthoDB" id="3917072at2"/>
<dbReference type="SMART" id="SM00327">
    <property type="entry name" value="VWA"/>
    <property type="match status" value="1"/>
</dbReference>
<keyword evidence="3" id="KW-1185">Reference proteome</keyword>
<reference evidence="2 3" key="1">
    <citation type="submission" date="2018-05" db="EMBL/GenBank/DDBJ databases">
        <title>Genomic Encyclopedia of Archaeal and Bacterial Type Strains, Phase II (KMG-II): from individual species to whole genera.</title>
        <authorList>
            <person name="Goeker M."/>
        </authorList>
    </citation>
    <scope>NUCLEOTIDE SEQUENCE [LARGE SCALE GENOMIC DNA]</scope>
    <source>
        <strain evidence="2 3">DSM 45184</strain>
    </source>
</reference>
<dbReference type="EMBL" id="QGGR01000007">
    <property type="protein sequence ID" value="PWK47682.1"/>
    <property type="molecule type" value="Genomic_DNA"/>
</dbReference>
<organism evidence="2 3">
    <name type="scientific">Actinoplanes xinjiangensis</name>
    <dbReference type="NCBI Taxonomy" id="512350"/>
    <lineage>
        <taxon>Bacteria</taxon>
        <taxon>Bacillati</taxon>
        <taxon>Actinomycetota</taxon>
        <taxon>Actinomycetes</taxon>
        <taxon>Micromonosporales</taxon>
        <taxon>Micromonosporaceae</taxon>
        <taxon>Actinoplanes</taxon>
    </lineage>
</organism>
<dbReference type="CDD" id="cd00198">
    <property type="entry name" value="vWFA"/>
    <property type="match status" value="1"/>
</dbReference>
<dbReference type="AlphaFoldDB" id="A0A316FHV2"/>
<dbReference type="SUPFAM" id="SSF53300">
    <property type="entry name" value="vWA-like"/>
    <property type="match status" value="1"/>
</dbReference>
<dbReference type="PANTHER" id="PTHR10579:SF43">
    <property type="entry name" value="ZINC FINGER (C3HC4-TYPE RING FINGER) FAMILY PROTEIN"/>
    <property type="match status" value="1"/>
</dbReference>
<dbReference type="PROSITE" id="PS50234">
    <property type="entry name" value="VWFA"/>
    <property type="match status" value="1"/>
</dbReference>
<dbReference type="Pfam" id="PF13519">
    <property type="entry name" value="VWA_2"/>
    <property type="match status" value="1"/>
</dbReference>
<sequence>MKVDSTTHRTVAVPVPAAGVSVRLAVSPKGPQGPALLEADDGGRRTAVAVDVQRHEGVPDATLVVPRNLHDELGLGDGGRWTLRQRPAVPARGLVLEPATVREPDRMTREIAAGGLAGALLTPAPGGWEPLVIGGSTYEIKEVRGANRDAIVRIGPETSVEIFAPGARAGVDMVILADVSESMDVADVPKPSGGYVKRIDVLKRSLRALLAVRATALGPASQVALLAFDSKARTRFPTAGGMAALDAGSPKAVTESFRKAVDQLAPRPGSHTDIQRALHAAAELLNRHGRPANERVIVLVSDGADCPPRRPEDTGRVFGALEEPVSLMEHLHRDMRVRLHAVGISTEEWFHRRCEPNARLVPDHRLLQKLLLAAGGGRPTIGGVDDVGDYFSEVGTGLRYPVTGRLTVLPALRLDRAILEKLTVRRPAGPNRDRLADEFAGLVRSVNERSQRALGGALFQRGILPQVEYLLLREVPDDTAEFTRQLTTHLRRLSPLPPGAAENACVREWTALMKRLNQALVAERDLSEVSRLCRSPSREIPDVAVAVLAALCEQLRALNGGLQKLPPRSAGVPAARRPVAVGGAVRALERTGSRSFLP</sequence>
<proteinExistence type="predicted"/>
<dbReference type="InterPro" id="IPR051266">
    <property type="entry name" value="CLCR"/>
</dbReference>
<evidence type="ECO:0000313" key="2">
    <source>
        <dbReference type="EMBL" id="PWK47682.1"/>
    </source>
</evidence>
<dbReference type="Proteomes" id="UP000245697">
    <property type="component" value="Unassembled WGS sequence"/>
</dbReference>
<evidence type="ECO:0000313" key="3">
    <source>
        <dbReference type="Proteomes" id="UP000245697"/>
    </source>
</evidence>
<dbReference type="InterPro" id="IPR002035">
    <property type="entry name" value="VWF_A"/>
</dbReference>
<dbReference type="Gene3D" id="3.40.50.410">
    <property type="entry name" value="von Willebrand factor, type A domain"/>
    <property type="match status" value="1"/>
</dbReference>
<accession>A0A316FHV2</accession>
<dbReference type="InterPro" id="IPR036465">
    <property type="entry name" value="vWFA_dom_sf"/>
</dbReference>
<name>A0A316FHV2_9ACTN</name>
<evidence type="ECO:0000259" key="1">
    <source>
        <dbReference type="PROSITE" id="PS50234"/>
    </source>
</evidence>
<feature type="domain" description="VWFA" evidence="1">
    <location>
        <begin position="172"/>
        <end position="345"/>
    </location>
</feature>